<dbReference type="EMBL" id="LR796738">
    <property type="protein sequence ID" value="CAB4162386.1"/>
    <property type="molecule type" value="Genomic_DNA"/>
</dbReference>
<proteinExistence type="predicted"/>
<accession>A0A6J5NXL2</accession>
<evidence type="ECO:0000313" key="1">
    <source>
        <dbReference type="EMBL" id="CAB4162386.1"/>
    </source>
</evidence>
<name>A0A6J5NXL2_9CAUD</name>
<gene>
    <name evidence="1" type="ORF">UFOVP783_40</name>
</gene>
<sequence>MNAPDKFPIVLTVCRGEDVVLRITQGEDGAPSFAGSPLLVEEALTLAAALLAVYANAVPVAG</sequence>
<reference evidence="1" key="1">
    <citation type="submission" date="2020-04" db="EMBL/GenBank/DDBJ databases">
        <authorList>
            <person name="Chiriac C."/>
            <person name="Salcher M."/>
            <person name="Ghai R."/>
            <person name="Kavagutti S V."/>
        </authorList>
    </citation>
    <scope>NUCLEOTIDE SEQUENCE</scope>
</reference>
<organism evidence="1">
    <name type="scientific">uncultured Caudovirales phage</name>
    <dbReference type="NCBI Taxonomy" id="2100421"/>
    <lineage>
        <taxon>Viruses</taxon>
        <taxon>Duplodnaviria</taxon>
        <taxon>Heunggongvirae</taxon>
        <taxon>Uroviricota</taxon>
        <taxon>Caudoviricetes</taxon>
        <taxon>Peduoviridae</taxon>
        <taxon>Maltschvirus</taxon>
        <taxon>Maltschvirus maltsch</taxon>
    </lineage>
</organism>
<protein>
    <submittedName>
        <fullName evidence="1">Uncharacterized protein</fullName>
    </submittedName>
</protein>